<organism evidence="2 3">
    <name type="scientific">Spirosoma validum</name>
    <dbReference type="NCBI Taxonomy" id="2771355"/>
    <lineage>
        <taxon>Bacteria</taxon>
        <taxon>Pseudomonadati</taxon>
        <taxon>Bacteroidota</taxon>
        <taxon>Cytophagia</taxon>
        <taxon>Cytophagales</taxon>
        <taxon>Cytophagaceae</taxon>
        <taxon>Spirosoma</taxon>
    </lineage>
</organism>
<evidence type="ECO:0000313" key="2">
    <source>
        <dbReference type="EMBL" id="MBD2756075.1"/>
    </source>
</evidence>
<keyword evidence="3" id="KW-1185">Reference proteome</keyword>
<keyword evidence="1" id="KW-0472">Membrane</keyword>
<name>A0A927B601_9BACT</name>
<dbReference type="RefSeq" id="WP_191041689.1">
    <property type="nucleotide sequence ID" value="NZ_JACXAA010000010.1"/>
</dbReference>
<evidence type="ECO:0008006" key="4">
    <source>
        <dbReference type="Google" id="ProtNLM"/>
    </source>
</evidence>
<gene>
    <name evidence="2" type="ORF">IC230_24470</name>
</gene>
<reference evidence="2" key="1">
    <citation type="submission" date="2020-09" db="EMBL/GenBank/DDBJ databases">
        <authorList>
            <person name="Kim M.K."/>
        </authorList>
    </citation>
    <scope>NUCLEOTIDE SEQUENCE</scope>
    <source>
        <strain evidence="2">BT704</strain>
    </source>
</reference>
<dbReference type="AlphaFoldDB" id="A0A927B601"/>
<proteinExistence type="predicted"/>
<accession>A0A927B601</accession>
<sequence>MQTTINWTNSINWVIASTLLIVLIGQLWLIARNQSLPNGRKWLRAGLNALLWLVLVGFFLQIQWPVSKPATHALLVADNVPSAVAASVKDSLRIQESFTSRNFKPEYDSVTLVGQNFPTPILTQLSSASLRWIPYYQPDQLQNIRWKGLVRQGEIQHVTGRLLSSTNQTLRLRFGNKTVDSVALHEGENPFSLHFPAFTQGHTQTELTVDQATLDTLHFFTRRTEPLTVQFLLNSPDFESKTLAGWLGKHGHTVQLSATLSKDISSNVSINKAGRSAGKTVPDLIITEPANANNVTIRKAIADGKAVLFINLTNPETDCRAINQAVGSLWQVRKTSNEATVPIGNNLTALPYRFVDNLNQFTVPGYPIAVQQTSGRVGVSLLSETYPLSLSGDSVTYNRVWMSVLARLSHADKNSVLVNAPIYSGIQQAIFINNPASRSRTVRVGNDTLPLTYSPINDRLAAGTSSFSQSGWQPLQDSLAVYIDGSDAPLRDAKVVRQFVLAHNQYQTMIEQTDRKATAKLPNWAWLLLIVVCFTALWVEPKF</sequence>
<evidence type="ECO:0000313" key="3">
    <source>
        <dbReference type="Proteomes" id="UP000653797"/>
    </source>
</evidence>
<comment type="caution">
    <text evidence="2">The sequence shown here is derived from an EMBL/GenBank/DDBJ whole genome shotgun (WGS) entry which is preliminary data.</text>
</comment>
<feature type="transmembrane region" description="Helical" evidence="1">
    <location>
        <begin position="12"/>
        <end position="30"/>
    </location>
</feature>
<protein>
    <recommendedName>
        <fullName evidence="4">Aerotolerance regulator N-terminal domain-containing protein</fullName>
    </recommendedName>
</protein>
<feature type="transmembrane region" description="Helical" evidence="1">
    <location>
        <begin position="42"/>
        <end position="64"/>
    </location>
</feature>
<keyword evidence="1" id="KW-1133">Transmembrane helix</keyword>
<evidence type="ECO:0000256" key="1">
    <source>
        <dbReference type="SAM" id="Phobius"/>
    </source>
</evidence>
<dbReference type="EMBL" id="JACXAA010000010">
    <property type="protein sequence ID" value="MBD2756075.1"/>
    <property type="molecule type" value="Genomic_DNA"/>
</dbReference>
<dbReference type="Proteomes" id="UP000653797">
    <property type="component" value="Unassembled WGS sequence"/>
</dbReference>
<keyword evidence="1" id="KW-0812">Transmembrane</keyword>